<dbReference type="KEGG" id="mspg:F6B93_02915"/>
<accession>A0A975JV11</accession>
<evidence type="ECO:0000313" key="4">
    <source>
        <dbReference type="Proteomes" id="UP000682202"/>
    </source>
</evidence>
<gene>
    <name evidence="3" type="ORF">F6B93_02915</name>
</gene>
<keyword evidence="4" id="KW-1185">Reference proteome</keyword>
<evidence type="ECO:0000259" key="1">
    <source>
        <dbReference type="Pfam" id="PF24551"/>
    </source>
</evidence>
<dbReference type="AlphaFoldDB" id="A0A975JV11"/>
<reference evidence="3" key="1">
    <citation type="submission" date="2019-12" db="EMBL/GenBank/DDBJ databases">
        <title>Mycobacterium spongiae sp. nov.</title>
        <authorList>
            <person name="Stinear T."/>
        </authorList>
    </citation>
    <scope>NUCLEOTIDE SEQUENCE</scope>
    <source>
        <strain evidence="3">FSD4b-SM</strain>
    </source>
</reference>
<dbReference type="EMBL" id="CP046600">
    <property type="protein sequence ID" value="QUR66171.1"/>
    <property type="molecule type" value="Genomic_DNA"/>
</dbReference>
<evidence type="ECO:0000313" key="3">
    <source>
        <dbReference type="EMBL" id="QUR66171.1"/>
    </source>
</evidence>
<feature type="domain" description="Histone acetyltransferase Rv0428c-like C-terminal" evidence="2">
    <location>
        <begin position="69"/>
        <end position="303"/>
    </location>
</feature>
<dbReference type="Pfam" id="PF24551">
    <property type="entry name" value="SH3_Rv0428c"/>
    <property type="match status" value="1"/>
</dbReference>
<protein>
    <submittedName>
        <fullName evidence="3">GNAT family N-acetyltransferase</fullName>
    </submittedName>
</protein>
<dbReference type="SUPFAM" id="SSF55729">
    <property type="entry name" value="Acyl-CoA N-acyltransferases (Nat)"/>
    <property type="match status" value="2"/>
</dbReference>
<dbReference type="Gene3D" id="3.40.630.30">
    <property type="match status" value="1"/>
</dbReference>
<dbReference type="InterPro" id="IPR056935">
    <property type="entry name" value="Rv0428c-like_C"/>
</dbReference>
<organism evidence="3 4">
    <name type="scientific">Mycobacterium spongiae</name>
    <dbReference type="NCBI Taxonomy" id="886343"/>
    <lineage>
        <taxon>Bacteria</taxon>
        <taxon>Bacillati</taxon>
        <taxon>Actinomycetota</taxon>
        <taxon>Actinomycetes</taxon>
        <taxon>Mycobacteriales</taxon>
        <taxon>Mycobacteriaceae</taxon>
        <taxon>Mycobacterium</taxon>
    </lineage>
</organism>
<evidence type="ECO:0000259" key="2">
    <source>
        <dbReference type="Pfam" id="PF24553"/>
    </source>
</evidence>
<dbReference type="InterPro" id="IPR016181">
    <property type="entry name" value="Acyl_CoA_acyltransferase"/>
</dbReference>
<feature type="domain" description="Histone acetyltransferase Rv0428c-like SH3" evidence="1">
    <location>
        <begin position="5"/>
        <end position="60"/>
    </location>
</feature>
<sequence length="316" mass="33993">MVMWPALGTRVTVRYRRPAGSVPPLTDAVGHLLAVSPTVRVRTKNGAIVEFAPGDAVALRELTDVVVRTSEIRGLERAAAAAWPGIEQAWQNGWLLRAGRGASLGANSAVPLDISADISTIPAIISWYTHRNLTPRLAVPERLLPPPAGLASEWTERILVRDLGAVESDQSIVVSARPDDVWLRAYRAGERRHLPPVPVDVLTAVIDGELAFGRDEDVPGGGVARAAVTDAPDGTRWVGLSAFSAADHRDTAGAQRRLCESLLRWGADHGASRGYMRVGEHDAAARALGESLGFRTHHRCRYFPAHQEPGLPSSHA</sequence>
<dbReference type="RefSeq" id="WP_211697650.1">
    <property type="nucleotide sequence ID" value="NZ_CP046600.1"/>
</dbReference>
<dbReference type="Pfam" id="PF24553">
    <property type="entry name" value="Rv0428c_C"/>
    <property type="match status" value="1"/>
</dbReference>
<name>A0A975JV11_9MYCO</name>
<dbReference type="InterPro" id="IPR056934">
    <property type="entry name" value="SH3_Rv0428c"/>
</dbReference>
<proteinExistence type="predicted"/>
<dbReference type="Proteomes" id="UP000682202">
    <property type="component" value="Chromosome"/>
</dbReference>